<evidence type="ECO:0000256" key="6">
    <source>
        <dbReference type="SAM" id="Coils"/>
    </source>
</evidence>
<protein>
    <submittedName>
        <fullName evidence="10">Polysaccharide chain length determinant protein (PEP-CTERM system associated)</fullName>
    </submittedName>
</protein>
<feature type="transmembrane region" description="Helical" evidence="8">
    <location>
        <begin position="487"/>
        <end position="506"/>
    </location>
</feature>
<dbReference type="EMBL" id="QBKN01000025">
    <property type="protein sequence ID" value="PTX42771.1"/>
    <property type="molecule type" value="Genomic_DNA"/>
</dbReference>
<keyword evidence="11" id="KW-1185">Reference proteome</keyword>
<evidence type="ECO:0000256" key="5">
    <source>
        <dbReference type="ARBA" id="ARBA00023136"/>
    </source>
</evidence>
<dbReference type="OrthoDB" id="8114194at2"/>
<reference evidence="10 11" key="1">
    <citation type="submission" date="2018-04" db="EMBL/GenBank/DDBJ databases">
        <title>Genomic Encyclopedia of Archaeal and Bacterial Type Strains, Phase II (KMG-II): from individual species to whole genera.</title>
        <authorList>
            <person name="Goeker M."/>
        </authorList>
    </citation>
    <scope>NUCLEOTIDE SEQUENCE [LARGE SCALE GENOMIC DNA]</scope>
    <source>
        <strain evidence="10 11">DSM 29329</strain>
    </source>
</reference>
<evidence type="ECO:0000313" key="10">
    <source>
        <dbReference type="EMBL" id="PTX42771.1"/>
    </source>
</evidence>
<comment type="caution">
    <text evidence="10">The sequence shown here is derived from an EMBL/GenBank/DDBJ whole genome shotgun (WGS) entry which is preliminary data.</text>
</comment>
<gene>
    <name evidence="10" type="ORF">C8N44_12567</name>
</gene>
<evidence type="ECO:0000313" key="11">
    <source>
        <dbReference type="Proteomes" id="UP000244069"/>
    </source>
</evidence>
<evidence type="ECO:0000259" key="9">
    <source>
        <dbReference type="Pfam" id="PF02706"/>
    </source>
</evidence>
<keyword evidence="4 8" id="KW-1133">Transmembrane helix</keyword>
<evidence type="ECO:0000256" key="8">
    <source>
        <dbReference type="SAM" id="Phobius"/>
    </source>
</evidence>
<keyword evidence="3 8" id="KW-0812">Transmembrane</keyword>
<dbReference type="InterPro" id="IPR003856">
    <property type="entry name" value="LPS_length_determ_N"/>
</dbReference>
<evidence type="ECO:0000256" key="4">
    <source>
        <dbReference type="ARBA" id="ARBA00022989"/>
    </source>
</evidence>
<feature type="coiled-coil region" evidence="6">
    <location>
        <begin position="338"/>
        <end position="396"/>
    </location>
</feature>
<accession>A0A2T6AG37</accession>
<evidence type="ECO:0000256" key="3">
    <source>
        <dbReference type="ARBA" id="ARBA00022692"/>
    </source>
</evidence>
<proteinExistence type="predicted"/>
<dbReference type="InterPro" id="IPR050445">
    <property type="entry name" value="Bact_polysacc_biosynth/exp"/>
</dbReference>
<evidence type="ECO:0000256" key="2">
    <source>
        <dbReference type="ARBA" id="ARBA00022475"/>
    </source>
</evidence>
<feature type="transmembrane region" description="Helical" evidence="8">
    <location>
        <begin position="427"/>
        <end position="450"/>
    </location>
</feature>
<keyword evidence="6" id="KW-0175">Coiled coil</keyword>
<evidence type="ECO:0000256" key="1">
    <source>
        <dbReference type="ARBA" id="ARBA00004651"/>
    </source>
</evidence>
<dbReference type="RefSeq" id="WP_107978083.1">
    <property type="nucleotide sequence ID" value="NZ_BMEZ01000008.1"/>
</dbReference>
<feature type="coiled-coil region" evidence="6">
    <location>
        <begin position="170"/>
        <end position="240"/>
    </location>
</feature>
<name>A0A2T6AG37_9RHOB</name>
<sequence>MDLGYYWKIFRRRLPYVIILAALGTAIGVSLAMTLPPTYNSEATLIVESEQIPGDLAETTVRTGEVEALQIIRQRILSRDVLLELANELEIYPPDSELTADQKVDDLRQRIRFTTTGGQTSSRGPRDATIVTVGFTAETGRLAAETANEVVTLILQENVEMRTAVARQTLDFFTQEVDRLEQSLSRVSSQIREFRENNLEALPDSLEFRRGQQATLQERLAQLEREQASLREQRDRLTTLYEATGQTALDGSGRQPRLQASPARERLDNLRSQYAELSGVLAEGNPRLAALRSQIESAEAAVESASSANAEGDSAASSEQQLESSLYQMQLSDLDSQIAYIDEQREAARERMEQLTRSIEQTPGNAVTLDSLERDYENLQAQYNQAVANRARAETGSMIESLSRGQRISVVEQAVPPTSPSSPNRPVISIAGLMGGLGLGVALIVLMELLNSAVRRPQDIRNALGIETFATIPYMVTQRERMRRRTVTLTTALILLVGVPGGLWYIDRNVMPVQPLFESVLDKVNLGHLI</sequence>
<dbReference type="PANTHER" id="PTHR32309:SF31">
    <property type="entry name" value="CAPSULAR EXOPOLYSACCHARIDE FAMILY"/>
    <property type="match status" value="1"/>
</dbReference>
<dbReference type="Proteomes" id="UP000244069">
    <property type="component" value="Unassembled WGS sequence"/>
</dbReference>
<feature type="region of interest" description="Disordered" evidence="7">
    <location>
        <begin position="302"/>
        <end position="322"/>
    </location>
</feature>
<comment type="subcellular location">
    <subcellularLocation>
        <location evidence="1">Cell membrane</location>
        <topology evidence="1">Multi-pass membrane protein</topology>
    </subcellularLocation>
</comment>
<organism evidence="10 11">
    <name type="scientific">Allosediminivita pacifica</name>
    <dbReference type="NCBI Taxonomy" id="1267769"/>
    <lineage>
        <taxon>Bacteria</taxon>
        <taxon>Pseudomonadati</taxon>
        <taxon>Pseudomonadota</taxon>
        <taxon>Alphaproteobacteria</taxon>
        <taxon>Rhodobacterales</taxon>
        <taxon>Paracoccaceae</taxon>
        <taxon>Allosediminivita</taxon>
    </lineage>
</organism>
<evidence type="ECO:0000256" key="7">
    <source>
        <dbReference type="SAM" id="MobiDB-lite"/>
    </source>
</evidence>
<dbReference type="Pfam" id="PF02706">
    <property type="entry name" value="Wzz"/>
    <property type="match status" value="1"/>
</dbReference>
<dbReference type="Gene3D" id="1.10.287.1490">
    <property type="match status" value="1"/>
</dbReference>
<feature type="domain" description="Polysaccharide chain length determinant N-terminal" evidence="9">
    <location>
        <begin position="1"/>
        <end position="89"/>
    </location>
</feature>
<dbReference type="GO" id="GO:0005886">
    <property type="term" value="C:plasma membrane"/>
    <property type="evidence" value="ECO:0007669"/>
    <property type="project" value="UniProtKB-SubCell"/>
</dbReference>
<dbReference type="PANTHER" id="PTHR32309">
    <property type="entry name" value="TYROSINE-PROTEIN KINASE"/>
    <property type="match status" value="1"/>
</dbReference>
<keyword evidence="2" id="KW-1003">Cell membrane</keyword>
<dbReference type="AlphaFoldDB" id="A0A2T6AG37"/>
<keyword evidence="5 8" id="KW-0472">Membrane</keyword>